<evidence type="ECO:0000313" key="1">
    <source>
        <dbReference type="EMBL" id="KAI3678254.1"/>
    </source>
</evidence>
<evidence type="ECO:0000313" key="2">
    <source>
        <dbReference type="Proteomes" id="UP001055879"/>
    </source>
</evidence>
<keyword evidence="2" id="KW-1185">Reference proteome</keyword>
<organism evidence="1 2">
    <name type="scientific">Arctium lappa</name>
    <name type="common">Greater burdock</name>
    <name type="synonym">Lappa major</name>
    <dbReference type="NCBI Taxonomy" id="4217"/>
    <lineage>
        <taxon>Eukaryota</taxon>
        <taxon>Viridiplantae</taxon>
        <taxon>Streptophyta</taxon>
        <taxon>Embryophyta</taxon>
        <taxon>Tracheophyta</taxon>
        <taxon>Spermatophyta</taxon>
        <taxon>Magnoliopsida</taxon>
        <taxon>eudicotyledons</taxon>
        <taxon>Gunneridae</taxon>
        <taxon>Pentapetalae</taxon>
        <taxon>asterids</taxon>
        <taxon>campanulids</taxon>
        <taxon>Asterales</taxon>
        <taxon>Asteraceae</taxon>
        <taxon>Carduoideae</taxon>
        <taxon>Cardueae</taxon>
        <taxon>Arctiinae</taxon>
        <taxon>Arctium</taxon>
    </lineage>
</organism>
<reference evidence="2" key="1">
    <citation type="journal article" date="2022" name="Mol. Ecol. Resour.">
        <title>The genomes of chicory, endive, great burdock and yacon provide insights into Asteraceae palaeo-polyploidization history and plant inulin production.</title>
        <authorList>
            <person name="Fan W."/>
            <person name="Wang S."/>
            <person name="Wang H."/>
            <person name="Wang A."/>
            <person name="Jiang F."/>
            <person name="Liu H."/>
            <person name="Zhao H."/>
            <person name="Xu D."/>
            <person name="Zhang Y."/>
        </authorList>
    </citation>
    <scope>NUCLEOTIDE SEQUENCE [LARGE SCALE GENOMIC DNA]</scope>
    <source>
        <strain evidence="2">cv. Niubang</strain>
    </source>
</reference>
<accession>A0ACB8Y7E6</accession>
<comment type="caution">
    <text evidence="1">The sequence shown here is derived from an EMBL/GenBank/DDBJ whole genome shotgun (WGS) entry which is preliminary data.</text>
</comment>
<name>A0ACB8Y7E6_ARCLA</name>
<protein>
    <submittedName>
        <fullName evidence="1">Uncharacterized protein</fullName>
    </submittedName>
</protein>
<dbReference type="Proteomes" id="UP001055879">
    <property type="component" value="Linkage Group LG14"/>
</dbReference>
<proteinExistence type="predicted"/>
<dbReference type="EMBL" id="CM042060">
    <property type="protein sequence ID" value="KAI3678254.1"/>
    <property type="molecule type" value="Genomic_DNA"/>
</dbReference>
<gene>
    <name evidence="1" type="ORF">L6452_37539</name>
</gene>
<reference evidence="1 2" key="2">
    <citation type="journal article" date="2022" name="Mol. Ecol. Resour.">
        <title>The genomes of chicory, endive, great burdock and yacon provide insights into Asteraceae paleo-polyploidization history and plant inulin production.</title>
        <authorList>
            <person name="Fan W."/>
            <person name="Wang S."/>
            <person name="Wang H."/>
            <person name="Wang A."/>
            <person name="Jiang F."/>
            <person name="Liu H."/>
            <person name="Zhao H."/>
            <person name="Xu D."/>
            <person name="Zhang Y."/>
        </authorList>
    </citation>
    <scope>NUCLEOTIDE SEQUENCE [LARGE SCALE GENOMIC DNA]</scope>
    <source>
        <strain evidence="2">cv. Niubang</strain>
    </source>
</reference>
<sequence>MVSQKLKIILHSAKGLSQLHVLGTMDPYAVVWIAGDGKDTKPCKTAVARNAASSPVWDCPMEFDVFPIHNNHILFCEIKHDGKLIDKKIGEVQVPFTDLLAGDASGEKVSYPVKTSSGEVKGEIILSHKFSERIDDKDCTNTGTGTVADAPRKKVKGKKEHEIIQQMAMTLAKKVATKAVLAGMTVVGAPSFDSTQNASGSSPQPED</sequence>